<dbReference type="Gene3D" id="1.10.10.10">
    <property type="entry name" value="Winged helix-like DNA-binding domain superfamily/Winged helix DNA-binding domain"/>
    <property type="match status" value="1"/>
</dbReference>
<keyword evidence="3" id="KW-0731">Sigma factor</keyword>
<dbReference type="InterPro" id="IPR013325">
    <property type="entry name" value="RNA_pol_sigma_r2"/>
</dbReference>
<evidence type="ECO:0000256" key="1">
    <source>
        <dbReference type="ARBA" id="ARBA00010641"/>
    </source>
</evidence>
<dbReference type="PANTHER" id="PTHR43133:SF8">
    <property type="entry name" value="RNA POLYMERASE SIGMA FACTOR HI_1459-RELATED"/>
    <property type="match status" value="1"/>
</dbReference>
<protein>
    <submittedName>
        <fullName evidence="8">Sigma-70 family RNA polymerase sigma factor</fullName>
    </submittedName>
</protein>
<dbReference type="GO" id="GO:0003677">
    <property type="term" value="F:DNA binding"/>
    <property type="evidence" value="ECO:0007669"/>
    <property type="project" value="UniProtKB-KW"/>
</dbReference>
<dbReference type="SUPFAM" id="SSF88659">
    <property type="entry name" value="Sigma3 and sigma4 domains of RNA polymerase sigma factors"/>
    <property type="match status" value="1"/>
</dbReference>
<dbReference type="Gene3D" id="1.10.1740.10">
    <property type="match status" value="1"/>
</dbReference>
<evidence type="ECO:0000256" key="5">
    <source>
        <dbReference type="ARBA" id="ARBA00023163"/>
    </source>
</evidence>
<evidence type="ECO:0000256" key="2">
    <source>
        <dbReference type="ARBA" id="ARBA00023015"/>
    </source>
</evidence>
<comment type="caution">
    <text evidence="8">The sequence shown here is derived from an EMBL/GenBank/DDBJ whole genome shotgun (WGS) entry which is preliminary data.</text>
</comment>
<gene>
    <name evidence="8" type="ORF">ENR23_08505</name>
</gene>
<dbReference type="Pfam" id="PF04542">
    <property type="entry name" value="Sigma70_r2"/>
    <property type="match status" value="1"/>
</dbReference>
<dbReference type="InterPro" id="IPR007627">
    <property type="entry name" value="RNA_pol_sigma70_r2"/>
</dbReference>
<evidence type="ECO:0000313" key="8">
    <source>
        <dbReference type="EMBL" id="HGZ43451.1"/>
    </source>
</evidence>
<keyword evidence="5" id="KW-0804">Transcription</keyword>
<accession>A0A832I480</accession>
<evidence type="ECO:0000259" key="7">
    <source>
        <dbReference type="Pfam" id="PF08281"/>
    </source>
</evidence>
<evidence type="ECO:0000256" key="4">
    <source>
        <dbReference type="ARBA" id="ARBA00023125"/>
    </source>
</evidence>
<organism evidence="8">
    <name type="scientific">Eiseniibacteriota bacterium</name>
    <dbReference type="NCBI Taxonomy" id="2212470"/>
    <lineage>
        <taxon>Bacteria</taxon>
        <taxon>Candidatus Eiseniibacteriota</taxon>
    </lineage>
</organism>
<dbReference type="NCBIfam" id="TIGR02937">
    <property type="entry name" value="sigma70-ECF"/>
    <property type="match status" value="1"/>
</dbReference>
<dbReference type="EMBL" id="DSQF01000018">
    <property type="protein sequence ID" value="HGZ43451.1"/>
    <property type="molecule type" value="Genomic_DNA"/>
</dbReference>
<dbReference type="InterPro" id="IPR039425">
    <property type="entry name" value="RNA_pol_sigma-70-like"/>
</dbReference>
<dbReference type="AlphaFoldDB" id="A0A832I480"/>
<dbReference type="Pfam" id="PF08281">
    <property type="entry name" value="Sigma70_r4_2"/>
    <property type="match status" value="1"/>
</dbReference>
<keyword evidence="4" id="KW-0238">DNA-binding</keyword>
<dbReference type="PANTHER" id="PTHR43133">
    <property type="entry name" value="RNA POLYMERASE ECF-TYPE SIGMA FACTO"/>
    <property type="match status" value="1"/>
</dbReference>
<dbReference type="GO" id="GO:0016987">
    <property type="term" value="F:sigma factor activity"/>
    <property type="evidence" value="ECO:0007669"/>
    <property type="project" value="UniProtKB-KW"/>
</dbReference>
<dbReference type="GO" id="GO:0006352">
    <property type="term" value="P:DNA-templated transcription initiation"/>
    <property type="evidence" value="ECO:0007669"/>
    <property type="project" value="InterPro"/>
</dbReference>
<evidence type="ECO:0000256" key="3">
    <source>
        <dbReference type="ARBA" id="ARBA00023082"/>
    </source>
</evidence>
<dbReference type="InterPro" id="IPR014284">
    <property type="entry name" value="RNA_pol_sigma-70_dom"/>
</dbReference>
<comment type="similarity">
    <text evidence="1">Belongs to the sigma-70 factor family. ECF subfamily.</text>
</comment>
<reference evidence="8" key="1">
    <citation type="journal article" date="2020" name="mSystems">
        <title>Genome- and Community-Level Interaction Insights into Carbon Utilization and Element Cycling Functions of Hydrothermarchaeota in Hydrothermal Sediment.</title>
        <authorList>
            <person name="Zhou Z."/>
            <person name="Liu Y."/>
            <person name="Xu W."/>
            <person name="Pan J."/>
            <person name="Luo Z.H."/>
            <person name="Li M."/>
        </authorList>
    </citation>
    <scope>NUCLEOTIDE SEQUENCE [LARGE SCALE GENOMIC DNA]</scope>
    <source>
        <strain evidence="8">SpSt-381</strain>
    </source>
</reference>
<dbReference type="InterPro" id="IPR013324">
    <property type="entry name" value="RNA_pol_sigma_r3/r4-like"/>
</dbReference>
<proteinExistence type="inferred from homology"/>
<evidence type="ECO:0000259" key="6">
    <source>
        <dbReference type="Pfam" id="PF04542"/>
    </source>
</evidence>
<feature type="domain" description="RNA polymerase sigma-70 region 2" evidence="6">
    <location>
        <begin position="28"/>
        <end position="95"/>
    </location>
</feature>
<dbReference type="SUPFAM" id="SSF88946">
    <property type="entry name" value="Sigma2 domain of RNA polymerase sigma factors"/>
    <property type="match status" value="1"/>
</dbReference>
<dbReference type="InterPro" id="IPR013249">
    <property type="entry name" value="RNA_pol_sigma70_r4_t2"/>
</dbReference>
<dbReference type="CDD" id="cd06171">
    <property type="entry name" value="Sigma70_r4"/>
    <property type="match status" value="1"/>
</dbReference>
<name>A0A832I480_UNCEI</name>
<dbReference type="InterPro" id="IPR036388">
    <property type="entry name" value="WH-like_DNA-bd_sf"/>
</dbReference>
<feature type="domain" description="RNA polymerase sigma factor 70 region 4 type 2" evidence="7">
    <location>
        <begin position="124"/>
        <end position="174"/>
    </location>
</feature>
<sequence>MAADARALVMGRIFGWANPASEEDWDALYAEQLPRVYNFFRYRVGDGPEAEDLTAVTFQKAWQARHRYRRDLAAFATWLFTIARNVATDHWRRARPHAPLDEAADVASGDDPARDAERASDLARLGRLLEGCSERERELVALRYGAGLTHRAIARLTGLTESNVGTILHRTVADLRARW</sequence>
<keyword evidence="2" id="KW-0805">Transcription regulation</keyword>